<name>A0A091C3M9_9ENTE</name>
<dbReference type="PATRIC" id="fig|1302649.3.peg.925"/>
<accession>A0A091C3M9</accession>
<comment type="caution">
    <text evidence="1">The sequence shown here is derived from an EMBL/GenBank/DDBJ whole genome shotgun (WGS) entry which is preliminary data.</text>
</comment>
<evidence type="ECO:0000313" key="1">
    <source>
        <dbReference type="EMBL" id="KFN92411.1"/>
    </source>
</evidence>
<dbReference type="InterPro" id="IPR007499">
    <property type="entry name" value="ERF_bacteria_virus"/>
</dbReference>
<reference evidence="1 2" key="1">
    <citation type="submission" date="2014-08" db="EMBL/GenBank/DDBJ databases">
        <title>Genome sequence of Tetragenococcus muriaticus.</title>
        <authorList>
            <person name="Chuea-nongthon C."/>
            <person name="Rodtong S."/>
            <person name="Yongsawatdigul J."/>
            <person name="Steele J.L."/>
            <person name="Liu X.-y."/>
            <person name="Speers J."/>
            <person name="Glasner J.D."/>
            <person name="Neeno-Eckwall E.C."/>
        </authorList>
    </citation>
    <scope>NUCLEOTIDE SEQUENCE [LARGE SCALE GENOMIC DNA]</scope>
    <source>
        <strain evidence="1 2">PMC-11-5</strain>
    </source>
</reference>
<dbReference type="EMBL" id="JPVU01000098">
    <property type="protein sequence ID" value="KFN92411.1"/>
    <property type="molecule type" value="Genomic_DNA"/>
</dbReference>
<protein>
    <submittedName>
        <fullName evidence="1">Essential recombination function protein</fullName>
    </submittedName>
</protein>
<evidence type="ECO:0000313" key="2">
    <source>
        <dbReference type="Proteomes" id="UP000029380"/>
    </source>
</evidence>
<dbReference type="RefSeq" id="WP_052077174.1">
    <property type="nucleotide sequence ID" value="NZ_JPVU01000098.1"/>
</dbReference>
<proteinExistence type="predicted"/>
<organism evidence="1 2">
    <name type="scientific">Tetragenococcus muriaticus PMC-11-5</name>
    <dbReference type="NCBI Taxonomy" id="1302649"/>
    <lineage>
        <taxon>Bacteria</taxon>
        <taxon>Bacillati</taxon>
        <taxon>Bacillota</taxon>
        <taxon>Bacilli</taxon>
        <taxon>Lactobacillales</taxon>
        <taxon>Enterococcaceae</taxon>
        <taxon>Tetragenococcus</taxon>
    </lineage>
</organism>
<gene>
    <name evidence="1" type="ORF">TMUPMC115_0923</name>
</gene>
<dbReference type="Proteomes" id="UP000029380">
    <property type="component" value="Unassembled WGS sequence"/>
</dbReference>
<dbReference type="AlphaFoldDB" id="A0A091C3M9"/>
<dbReference type="Pfam" id="PF04404">
    <property type="entry name" value="ERF"/>
    <property type="match status" value="1"/>
</dbReference>
<sequence length="298" mass="33939">MFDYDRAMADEENHIFTNIHSGSTEDLPEDPSASYNLDDWETIVHEEDYIFVALFLKSDGNTRKFVLQQDNFLEALDNYGPQNLVIQELEIINGNEWLDYQRGGILMTEKQTQKELSFTKKVIRVINELKAPKNLYNSFGKYHYRNAEGIMEAVKPLAAKYDLLPNVSDEIVLIGERYYVKATATITDGEQEMKAYGYAREAEVKKGMDDSQITGTASSYARKYALNGLYLIDDTKDADTDEYKQNEKANTPETIDKTKVEVLNKGIADLTEVINSKSDQNVTQAEVAKMITNKNVFI</sequence>